<dbReference type="OrthoDB" id="9762711at2"/>
<dbReference type="InterPro" id="IPR050883">
    <property type="entry name" value="PNGase"/>
</dbReference>
<dbReference type="SUPFAM" id="SSF56988">
    <property type="entry name" value="Anthrax protective antigen"/>
    <property type="match status" value="1"/>
</dbReference>
<dbReference type="InterPro" id="IPR037524">
    <property type="entry name" value="PA14/GLEYA"/>
</dbReference>
<dbReference type="NCBIfam" id="TIGR01180">
    <property type="entry name" value="aman2_put"/>
    <property type="match status" value="1"/>
</dbReference>
<evidence type="ECO:0000256" key="1">
    <source>
        <dbReference type="ARBA" id="ARBA00001913"/>
    </source>
</evidence>
<dbReference type="GO" id="GO:0030246">
    <property type="term" value="F:carbohydrate binding"/>
    <property type="evidence" value="ECO:0007669"/>
    <property type="project" value="InterPro"/>
</dbReference>
<dbReference type="RefSeq" id="WP_129253614.1">
    <property type="nucleotide sequence ID" value="NZ_SAXA01000003.1"/>
</dbReference>
<dbReference type="AlphaFoldDB" id="A0A4Q1JNW7"/>
<dbReference type="InterPro" id="IPR011658">
    <property type="entry name" value="PA14_dom"/>
</dbReference>
<dbReference type="Pfam" id="PF07971">
    <property type="entry name" value="Glyco_hydro_92"/>
    <property type="match status" value="1"/>
</dbReference>
<dbReference type="PROSITE" id="PS51820">
    <property type="entry name" value="PA14"/>
    <property type="match status" value="1"/>
</dbReference>
<name>A0A4Q1JNW7_9BACT</name>
<protein>
    <submittedName>
        <fullName evidence="6">Glycoside hydrolase family 92 protein</fullName>
    </submittedName>
</protein>
<evidence type="ECO:0000256" key="4">
    <source>
        <dbReference type="SAM" id="SignalP"/>
    </source>
</evidence>
<keyword evidence="6" id="KW-0378">Hydrolase</keyword>
<keyword evidence="4" id="KW-0732">Signal</keyword>
<comment type="caution">
    <text evidence="6">The sequence shown here is derived from an EMBL/GenBank/DDBJ whole genome shotgun (WGS) entry which is preliminary data.</text>
</comment>
<dbReference type="InterPro" id="IPR014718">
    <property type="entry name" value="GH-type_carb-bd"/>
</dbReference>
<evidence type="ECO:0000313" key="6">
    <source>
        <dbReference type="EMBL" id="RXQ96253.1"/>
    </source>
</evidence>
<feature type="chain" id="PRO_5021027557" evidence="4">
    <location>
        <begin position="22"/>
        <end position="975"/>
    </location>
</feature>
<evidence type="ECO:0000313" key="7">
    <source>
        <dbReference type="Proteomes" id="UP000289703"/>
    </source>
</evidence>
<dbReference type="InterPro" id="IPR005887">
    <property type="entry name" value="GH92_a_mannosidase_put"/>
</dbReference>
<feature type="domain" description="PA14" evidence="5">
    <location>
        <begin position="833"/>
        <end position="970"/>
    </location>
</feature>
<proteinExistence type="predicted"/>
<comment type="cofactor">
    <cofactor evidence="1">
        <name>Ca(2+)</name>
        <dbReference type="ChEBI" id="CHEBI:29108"/>
    </cofactor>
</comment>
<dbReference type="InterPro" id="IPR008928">
    <property type="entry name" value="6-hairpin_glycosidase_sf"/>
</dbReference>
<sequence>MIKNILIFLALSLSIYSCHTAKDYTQWVDPFIGTGGHGHTYPGAQVPFGMVQLSPDTRNDESWDGCGGYHYSDSSIIGFSHTHLSGTGVSDYGDILLMPITGKVDLNSGTSQKPDSGYRSRFSHENETATPGYYSVFLDDYQVKAELTATERVGFHRYTFTQTGDINILLDLIHRDPVIDSEIEITGPKTIQGKRRSKYWAGDQHLFFAIEFSKPFNATKIFDNQNETASSQSIKGKKLQATALFSVKEGEQLEIKVALSAVSAEGARKNLEHESAKLDFDKARQLASTKWNKSLSKIEVEGGSIKEKRIFYSALYHSLLTPNISQDVDGQYRGMDGMVHQATGFTNYTVFSLWDTFRALHPLLSIVEPERTGDFVKCLVQKSKEFGELPMWELASNDTRCMIGYHAVSLITDAYVKGITNFNLEEAYIEMKKTAMLNKRGLKAYKTLGYVPSNKSSQGVSKTLEYAYNDWCIAQVAKALNKHEDYDYFMNRASNYKNIYDPSVGFMRGKNDDHTWVKNFDPTAVGYNYTEGNSFQYSLFVPHDIAGITNLLGGKKELENWLDRLFTTEMEHELEELTDVSGLIGQYAHGNEPSHHMAYLYNYANASWKTQHMVRHIMETQYNDTPDGLCGNEDCGQMSAWYVLSAMGLYSDCPGSPTYSIGSPIFDKVTLHLDNDKTFIINAKNNGKKQPYIKSAHLNGKEWSRTILSHSEITKGGELILNMSKEANRNWGIETANSTSTYPSSPIVYLSEPTDVFIDQFIVDIKCNDPDAKIYYTLDGSTPNQTSKQFKDAFILKESTDLRMRSYKKGCLPGYVVHRQIKKQEALNLKASEIKTGLRYSYYEGIYRSVYDYSLDTPVKTGIVAVPSLEVCNRNEWIGLNFNGYIKISHSGEYTFYMSANDGCKLTINGEEQFESDGRKSHAFGQKSSIKLSKGYHKIEFDFYQCSDNIDLIVDWEGPNIKRQNIPANVFYHSK</sequence>
<gene>
    <name evidence="6" type="ORF">EO244_05320</name>
</gene>
<dbReference type="SUPFAM" id="SSF48208">
    <property type="entry name" value="Six-hairpin glycosidases"/>
    <property type="match status" value="1"/>
</dbReference>
<dbReference type="FunFam" id="1.20.1050.60:FF:000001">
    <property type="entry name" value="Putative alpha-1,2-mannosidase"/>
    <property type="match status" value="1"/>
</dbReference>
<dbReference type="Proteomes" id="UP000289703">
    <property type="component" value="Unassembled WGS sequence"/>
</dbReference>
<dbReference type="FunFam" id="3.30.2080.10:FF:000001">
    <property type="entry name" value="Alpha-1,2-mannosidase subfamily"/>
    <property type="match status" value="1"/>
</dbReference>
<dbReference type="Pfam" id="PF17678">
    <property type="entry name" value="Glyco_hydro_92N"/>
    <property type="match status" value="1"/>
</dbReference>
<dbReference type="SMART" id="SM00758">
    <property type="entry name" value="PA14"/>
    <property type="match status" value="1"/>
</dbReference>
<reference evidence="6 7" key="1">
    <citation type="submission" date="2019-01" db="EMBL/GenBank/DDBJ databases">
        <title>Ancylomarina salipaludis sp. nov., isolated from a salt marsh.</title>
        <authorList>
            <person name="Yoon J.-H."/>
        </authorList>
    </citation>
    <scope>NUCLEOTIDE SEQUENCE [LARGE SCALE GENOMIC DNA]</scope>
    <source>
        <strain evidence="6 7">SHSM-M15</strain>
    </source>
</reference>
<dbReference type="Gene3D" id="3.30.2080.10">
    <property type="entry name" value="GH92 mannosidase domain"/>
    <property type="match status" value="1"/>
</dbReference>
<dbReference type="GO" id="GO:0005975">
    <property type="term" value="P:carbohydrate metabolic process"/>
    <property type="evidence" value="ECO:0007669"/>
    <property type="project" value="InterPro"/>
</dbReference>
<dbReference type="Gene3D" id="1.20.1610.10">
    <property type="entry name" value="alpha-1,2-mannosidases domains"/>
    <property type="match status" value="1"/>
</dbReference>
<dbReference type="Pfam" id="PF13287">
    <property type="entry name" value="Fn3_assoc"/>
    <property type="match status" value="1"/>
</dbReference>
<dbReference type="PROSITE" id="PS51257">
    <property type="entry name" value="PROKAR_LIPOPROTEIN"/>
    <property type="match status" value="1"/>
</dbReference>
<dbReference type="EMBL" id="SAXA01000003">
    <property type="protein sequence ID" value="RXQ96253.1"/>
    <property type="molecule type" value="Genomic_DNA"/>
</dbReference>
<dbReference type="Gene3D" id="2.70.98.10">
    <property type="match status" value="1"/>
</dbReference>
<dbReference type="GO" id="GO:0006516">
    <property type="term" value="P:glycoprotein catabolic process"/>
    <property type="evidence" value="ECO:0007669"/>
    <property type="project" value="TreeGrafter"/>
</dbReference>
<dbReference type="PANTHER" id="PTHR12143:SF39">
    <property type="entry name" value="SECRETED PROTEIN"/>
    <property type="match status" value="1"/>
</dbReference>
<evidence type="ECO:0000256" key="3">
    <source>
        <dbReference type="ARBA" id="ARBA00022837"/>
    </source>
</evidence>
<organism evidence="6 7">
    <name type="scientific">Ancylomarina salipaludis</name>
    <dbReference type="NCBI Taxonomy" id="2501299"/>
    <lineage>
        <taxon>Bacteria</taxon>
        <taxon>Pseudomonadati</taxon>
        <taxon>Bacteroidota</taxon>
        <taxon>Bacteroidia</taxon>
        <taxon>Marinilabiliales</taxon>
        <taxon>Marinifilaceae</taxon>
        <taxon>Ancylomarina</taxon>
    </lineage>
</organism>
<dbReference type="InterPro" id="IPR041371">
    <property type="entry name" value="GH92_N"/>
</dbReference>
<accession>A0A4Q1JNW7</accession>
<evidence type="ECO:0000256" key="2">
    <source>
        <dbReference type="ARBA" id="ARBA00011245"/>
    </source>
</evidence>
<dbReference type="Pfam" id="PF07691">
    <property type="entry name" value="PA14"/>
    <property type="match status" value="1"/>
</dbReference>
<dbReference type="PANTHER" id="PTHR12143">
    <property type="entry name" value="PEPTIDE N-GLYCANASE PNGASE -RELATED"/>
    <property type="match status" value="1"/>
</dbReference>
<dbReference type="GO" id="GO:0000224">
    <property type="term" value="F:peptide-N4-(N-acetyl-beta-glucosaminyl)asparagine amidase activity"/>
    <property type="evidence" value="ECO:0007669"/>
    <property type="project" value="TreeGrafter"/>
</dbReference>
<dbReference type="Gene3D" id="3.90.182.10">
    <property type="entry name" value="Toxin - Anthrax Protective Antigen,domain 1"/>
    <property type="match status" value="1"/>
</dbReference>
<dbReference type="InterPro" id="IPR026876">
    <property type="entry name" value="Fn3_assoc_repeat"/>
</dbReference>
<keyword evidence="7" id="KW-1185">Reference proteome</keyword>
<comment type="subunit">
    <text evidence="2">Monomer.</text>
</comment>
<dbReference type="Gene3D" id="1.20.1050.60">
    <property type="entry name" value="alpha-1,2-mannosidase"/>
    <property type="match status" value="1"/>
</dbReference>
<keyword evidence="3" id="KW-0106">Calcium</keyword>
<feature type="signal peptide" evidence="4">
    <location>
        <begin position="1"/>
        <end position="21"/>
    </location>
</feature>
<evidence type="ECO:0000259" key="5">
    <source>
        <dbReference type="PROSITE" id="PS51820"/>
    </source>
</evidence>
<dbReference type="GO" id="GO:0005829">
    <property type="term" value="C:cytosol"/>
    <property type="evidence" value="ECO:0007669"/>
    <property type="project" value="TreeGrafter"/>
</dbReference>
<dbReference type="InterPro" id="IPR012939">
    <property type="entry name" value="Glyco_hydro_92"/>
</dbReference>